<reference evidence="3" key="1">
    <citation type="submission" date="2016-10" db="EMBL/GenBank/DDBJ databases">
        <authorList>
            <person name="Varghese N."/>
            <person name="Submissions S."/>
        </authorList>
    </citation>
    <scope>NUCLEOTIDE SEQUENCE [LARGE SCALE GENOMIC DNA]</scope>
    <source>
        <strain evidence="3">DSM 7481</strain>
    </source>
</reference>
<keyword evidence="1" id="KW-0732">Signal</keyword>
<name>A0A1I1TVH3_9BURK</name>
<accession>A0A1I1TVH3</accession>
<evidence type="ECO:0000313" key="2">
    <source>
        <dbReference type="EMBL" id="SFD62676.1"/>
    </source>
</evidence>
<dbReference type="Pfam" id="PF11604">
    <property type="entry name" value="CusF_Ec"/>
    <property type="match status" value="1"/>
</dbReference>
<gene>
    <name evidence="2" type="ORF">SAMN04489710_10495</name>
</gene>
<keyword evidence="3" id="KW-1185">Reference proteome</keyword>
<dbReference type="InterPro" id="IPR042230">
    <property type="entry name" value="CusF_sf"/>
</dbReference>
<dbReference type="InterPro" id="IPR021647">
    <property type="entry name" value="CusF_Ec"/>
</dbReference>
<dbReference type="AlphaFoldDB" id="A0A1I1TVH3"/>
<evidence type="ECO:0000313" key="3">
    <source>
        <dbReference type="Proteomes" id="UP000199517"/>
    </source>
</evidence>
<dbReference type="Gene3D" id="2.40.50.320">
    <property type="entry name" value="Copper binding periplasmic protein CusF"/>
    <property type="match status" value="1"/>
</dbReference>
<dbReference type="RefSeq" id="WP_092950589.1">
    <property type="nucleotide sequence ID" value="NZ_FOMQ01000004.1"/>
</dbReference>
<feature type="chain" id="PRO_5011520845" evidence="1">
    <location>
        <begin position="21"/>
        <end position="116"/>
    </location>
</feature>
<dbReference type="Proteomes" id="UP000199517">
    <property type="component" value="Unassembled WGS sequence"/>
</dbReference>
<proteinExistence type="predicted"/>
<evidence type="ECO:0000256" key="1">
    <source>
        <dbReference type="SAM" id="SignalP"/>
    </source>
</evidence>
<organism evidence="2 3">
    <name type="scientific">Paracidovorax konjaci</name>
    <dbReference type="NCBI Taxonomy" id="32040"/>
    <lineage>
        <taxon>Bacteria</taxon>
        <taxon>Pseudomonadati</taxon>
        <taxon>Pseudomonadota</taxon>
        <taxon>Betaproteobacteria</taxon>
        <taxon>Burkholderiales</taxon>
        <taxon>Comamonadaceae</taxon>
        <taxon>Paracidovorax</taxon>
    </lineage>
</organism>
<dbReference type="EMBL" id="FOMQ01000004">
    <property type="protein sequence ID" value="SFD62676.1"/>
    <property type="molecule type" value="Genomic_DNA"/>
</dbReference>
<protein>
    <submittedName>
        <fullName evidence="2">Cu(I)/Ag(I) efflux system protein CusF</fullName>
    </submittedName>
</protein>
<sequence>MKKITTLILAATLSASAAFAQQKMDSMKTMDMAKKPAAEASMDQKTHKAVGVVKKVDPKAGVVTLAHEAVNSLNWPPMTMGFMVKDKMLLDKLAVGKKVDFEFVQDASGYVVTAVK</sequence>
<feature type="signal peptide" evidence="1">
    <location>
        <begin position="1"/>
        <end position="20"/>
    </location>
</feature>
<dbReference type="STRING" id="32040.SAMN04489710_10495"/>
<dbReference type="OrthoDB" id="9180744at2"/>